<organism evidence="2 3">
    <name type="scientific">Clonorchis sinensis</name>
    <name type="common">Chinese liver fluke</name>
    <dbReference type="NCBI Taxonomy" id="79923"/>
    <lineage>
        <taxon>Eukaryota</taxon>
        <taxon>Metazoa</taxon>
        <taxon>Spiralia</taxon>
        <taxon>Lophotrochozoa</taxon>
        <taxon>Platyhelminthes</taxon>
        <taxon>Trematoda</taxon>
        <taxon>Digenea</taxon>
        <taxon>Opisthorchiida</taxon>
        <taxon>Opisthorchiata</taxon>
        <taxon>Opisthorchiidae</taxon>
        <taxon>Clonorchis</taxon>
    </lineage>
</organism>
<dbReference type="Proteomes" id="UP000286415">
    <property type="component" value="Unassembled WGS sequence"/>
</dbReference>
<dbReference type="EMBL" id="NIRI02000010">
    <property type="protein sequence ID" value="KAG5454444.1"/>
    <property type="molecule type" value="Genomic_DNA"/>
</dbReference>
<reference evidence="2 3" key="1">
    <citation type="journal article" date="2018" name="Biotechnol. Adv.">
        <title>Improved genomic resources and new bioinformatic workflow for the carcinogenic parasite Clonorchis sinensis: Biotechnological implications.</title>
        <authorList>
            <person name="Wang D."/>
            <person name="Korhonen P.K."/>
            <person name="Gasser R.B."/>
            <person name="Young N.D."/>
        </authorList>
    </citation>
    <scope>NUCLEOTIDE SEQUENCE [LARGE SCALE GENOMIC DNA]</scope>
    <source>
        <strain evidence="2">Cs-k2</strain>
    </source>
</reference>
<keyword evidence="3" id="KW-1185">Reference proteome</keyword>
<reference evidence="2 3" key="2">
    <citation type="journal article" date="2021" name="Genomics">
        <title>High-quality reference genome for Clonorchis sinensis.</title>
        <authorList>
            <person name="Young N.D."/>
            <person name="Stroehlein A.J."/>
            <person name="Kinkar L."/>
            <person name="Wang T."/>
            <person name="Sohn W.M."/>
            <person name="Chang B.C.H."/>
            <person name="Kaur P."/>
            <person name="Weisz D."/>
            <person name="Dudchenko O."/>
            <person name="Aiden E.L."/>
            <person name="Korhonen P.K."/>
            <person name="Gasser R.B."/>
        </authorList>
    </citation>
    <scope>NUCLEOTIDE SEQUENCE [LARGE SCALE GENOMIC DNA]</scope>
    <source>
        <strain evidence="2">Cs-k2</strain>
    </source>
</reference>
<proteinExistence type="predicted"/>
<evidence type="ECO:0000313" key="3">
    <source>
        <dbReference type="Proteomes" id="UP000286415"/>
    </source>
</evidence>
<sequence length="483" mass="54250">MYTTGFTGVLICCFLIANGHLVSGDPQPAVGNEGKQEEVSHPTVQHTIVHVEVPEPNKKAEKFEPKRLCRLLKKGMSPSMQCNAIKWESELSEDQKSPKVDLESLRALLTHPQSGERKTNGPLSASTVINLNVNIEKVINPITKKAMFGSPASTIFDGRGDELCSGLRYGIRSRWSSLCVSNLMCSGLFLEETANIWHFEISLYDGSLPLDQCPDLRNPEIINTLMGMFDELMYGKKTRRRRVTSADIRVKQMQTAVLKLKLEREDWTELPLVGSHLFQMTKAEVSHQLRQIIKIHKIQGTLDNYEFAGFSQDDDGAVVALFLLFFDPLKSTLPELVTQLRNGLAAIRSLRLTHRGIMVPSSLKEEMRKVTKLAVKFETTQPGPGMSEQTPDEEDLSAWIKMFMSLASKRCVLWTGVDKMECTAVDYSPHGAELNYDIIVDREKLKAIPTADLTRLLHCLLDAITAESKNWRMVTSLDAVSEW</sequence>
<dbReference type="AlphaFoldDB" id="A0A8T1MYH7"/>
<gene>
    <name evidence="2" type="ORF">CSKR_113109</name>
</gene>
<name>A0A8T1MYH7_CLOSI</name>
<feature type="signal peptide" evidence="1">
    <location>
        <begin position="1"/>
        <end position="24"/>
    </location>
</feature>
<protein>
    <submittedName>
        <fullName evidence="2">Uncharacterized protein</fullName>
    </submittedName>
</protein>
<dbReference type="OrthoDB" id="10354497at2759"/>
<accession>A0A8T1MYH7</accession>
<evidence type="ECO:0000256" key="1">
    <source>
        <dbReference type="SAM" id="SignalP"/>
    </source>
</evidence>
<keyword evidence="1" id="KW-0732">Signal</keyword>
<feature type="chain" id="PRO_5035758712" evidence="1">
    <location>
        <begin position="25"/>
        <end position="483"/>
    </location>
</feature>
<evidence type="ECO:0000313" key="2">
    <source>
        <dbReference type="EMBL" id="KAG5454444.1"/>
    </source>
</evidence>
<comment type="caution">
    <text evidence="2">The sequence shown here is derived from an EMBL/GenBank/DDBJ whole genome shotgun (WGS) entry which is preliminary data.</text>
</comment>